<dbReference type="AlphaFoldDB" id="A0A8T1XDC1"/>
<dbReference type="Proteomes" id="UP000693981">
    <property type="component" value="Unassembled WGS sequence"/>
</dbReference>
<proteinExistence type="predicted"/>
<gene>
    <name evidence="1" type="ORF">PHYBOEH_001382</name>
</gene>
<protein>
    <submittedName>
        <fullName evidence="1">Uncharacterized protein</fullName>
    </submittedName>
</protein>
<keyword evidence="2" id="KW-1185">Reference proteome</keyword>
<dbReference type="OrthoDB" id="157967at2759"/>
<dbReference type="EMBL" id="JAGDFL010000013">
    <property type="protein sequence ID" value="KAG7401390.1"/>
    <property type="molecule type" value="Genomic_DNA"/>
</dbReference>
<sequence length="129" mass="14125">MLSVFRSPAIKRVVLSRGISHSRALQLAIKPPMTSLNNAATMANLELNGTLEEVASTNFSESSSFPDFSPMEDTLLGSALPKIPIPVPIMDAHALAEEQLTDEALLHFSEASVFPEWTPVDEVIEQHRQ</sequence>
<organism evidence="1 2">
    <name type="scientific">Phytophthora boehmeriae</name>
    <dbReference type="NCBI Taxonomy" id="109152"/>
    <lineage>
        <taxon>Eukaryota</taxon>
        <taxon>Sar</taxon>
        <taxon>Stramenopiles</taxon>
        <taxon>Oomycota</taxon>
        <taxon>Peronosporomycetes</taxon>
        <taxon>Peronosporales</taxon>
        <taxon>Peronosporaceae</taxon>
        <taxon>Phytophthora</taxon>
    </lineage>
</organism>
<name>A0A8T1XDC1_9STRA</name>
<reference evidence="1" key="1">
    <citation type="submission" date="2021-02" db="EMBL/GenBank/DDBJ databases">
        <authorList>
            <person name="Palmer J.M."/>
        </authorList>
    </citation>
    <scope>NUCLEOTIDE SEQUENCE</scope>
    <source>
        <strain evidence="1">SCRP23</strain>
    </source>
</reference>
<accession>A0A8T1XDC1</accession>
<comment type="caution">
    <text evidence="1">The sequence shown here is derived from an EMBL/GenBank/DDBJ whole genome shotgun (WGS) entry which is preliminary data.</text>
</comment>
<evidence type="ECO:0000313" key="2">
    <source>
        <dbReference type="Proteomes" id="UP000693981"/>
    </source>
</evidence>
<evidence type="ECO:0000313" key="1">
    <source>
        <dbReference type="EMBL" id="KAG7401390.1"/>
    </source>
</evidence>